<dbReference type="EMBL" id="JAUIRO010000004">
    <property type="protein sequence ID" value="KAK0716840.1"/>
    <property type="molecule type" value="Genomic_DNA"/>
</dbReference>
<dbReference type="AlphaFoldDB" id="A0AA40DV86"/>
<accession>A0AA40DV86</accession>
<keyword evidence="2" id="KW-1185">Reference proteome</keyword>
<evidence type="ECO:0000313" key="1">
    <source>
        <dbReference type="EMBL" id="KAK0716840.1"/>
    </source>
</evidence>
<evidence type="ECO:0000313" key="2">
    <source>
        <dbReference type="Proteomes" id="UP001172101"/>
    </source>
</evidence>
<dbReference type="Proteomes" id="UP001172101">
    <property type="component" value="Unassembled WGS sequence"/>
</dbReference>
<gene>
    <name evidence="1" type="ORF">B0T26DRAFT_707441</name>
</gene>
<proteinExistence type="predicted"/>
<reference evidence="1" key="1">
    <citation type="submission" date="2023-06" db="EMBL/GenBank/DDBJ databases">
        <title>Genome-scale phylogeny and comparative genomics of the fungal order Sordariales.</title>
        <authorList>
            <consortium name="Lawrence Berkeley National Laboratory"/>
            <person name="Hensen N."/>
            <person name="Bonometti L."/>
            <person name="Westerberg I."/>
            <person name="Brannstrom I.O."/>
            <person name="Guillou S."/>
            <person name="Cros-Aarteil S."/>
            <person name="Calhoun S."/>
            <person name="Haridas S."/>
            <person name="Kuo A."/>
            <person name="Mondo S."/>
            <person name="Pangilinan J."/>
            <person name="Riley R."/>
            <person name="LaButti K."/>
            <person name="Andreopoulos B."/>
            <person name="Lipzen A."/>
            <person name="Chen C."/>
            <person name="Yanf M."/>
            <person name="Daum C."/>
            <person name="Ng V."/>
            <person name="Clum A."/>
            <person name="Steindorff A."/>
            <person name="Ohm R."/>
            <person name="Martin F."/>
            <person name="Silar P."/>
            <person name="Natvig D."/>
            <person name="Lalanne C."/>
            <person name="Gautier V."/>
            <person name="Ament-velasquez S.L."/>
            <person name="Kruys A."/>
            <person name="Hutchinson M.I."/>
            <person name="Powell A.J."/>
            <person name="Barry K."/>
            <person name="Miller A.N."/>
            <person name="Grigoriev I.V."/>
            <person name="Debuchy R."/>
            <person name="Gladieux P."/>
            <person name="Thoren M.H."/>
            <person name="Johannesson H."/>
        </authorList>
    </citation>
    <scope>NUCLEOTIDE SEQUENCE</scope>
    <source>
        <strain evidence="1">SMH2392-1A</strain>
    </source>
</reference>
<dbReference type="GeneID" id="85325121"/>
<name>A0AA40DV86_9PEZI</name>
<dbReference type="RefSeq" id="XP_060295633.1">
    <property type="nucleotide sequence ID" value="XM_060441851.1"/>
</dbReference>
<sequence>MDCSVYLLLPSFWQCQKAPFLYYYCGGEIGGEVGRELGCEGGREVRCKSSA</sequence>
<organism evidence="1 2">
    <name type="scientific">Lasiosphaeria miniovina</name>
    <dbReference type="NCBI Taxonomy" id="1954250"/>
    <lineage>
        <taxon>Eukaryota</taxon>
        <taxon>Fungi</taxon>
        <taxon>Dikarya</taxon>
        <taxon>Ascomycota</taxon>
        <taxon>Pezizomycotina</taxon>
        <taxon>Sordariomycetes</taxon>
        <taxon>Sordariomycetidae</taxon>
        <taxon>Sordariales</taxon>
        <taxon>Lasiosphaeriaceae</taxon>
        <taxon>Lasiosphaeria</taxon>
    </lineage>
</organism>
<protein>
    <submittedName>
        <fullName evidence="1">Uncharacterized protein</fullName>
    </submittedName>
</protein>
<comment type="caution">
    <text evidence="1">The sequence shown here is derived from an EMBL/GenBank/DDBJ whole genome shotgun (WGS) entry which is preliminary data.</text>
</comment>